<dbReference type="GO" id="GO:0005829">
    <property type="term" value="C:cytosol"/>
    <property type="evidence" value="ECO:0007669"/>
    <property type="project" value="TreeGrafter"/>
</dbReference>
<dbReference type="CDD" id="cd00311">
    <property type="entry name" value="TIM"/>
    <property type="match status" value="1"/>
</dbReference>
<gene>
    <name evidence="4" type="primary">tpiA</name>
    <name evidence="4" type="ORF">COW82_01780</name>
</gene>
<dbReference type="Proteomes" id="UP000231276">
    <property type="component" value="Unassembled WGS sequence"/>
</dbReference>
<dbReference type="PROSITE" id="PS51440">
    <property type="entry name" value="TIM_2"/>
    <property type="match status" value="1"/>
</dbReference>
<dbReference type="GO" id="GO:0019563">
    <property type="term" value="P:glycerol catabolic process"/>
    <property type="evidence" value="ECO:0007669"/>
    <property type="project" value="TreeGrafter"/>
</dbReference>
<sequence>MRKKYIIANWKMSPLSLRQAESLFNKIKKGLPRLKNVSVIICPPLVYLAELMRSYSGRRIIFGAQNSFWENVGPFTGELSPHQLFELGAEYVILGHSERRALGETNSLVNKKIKAAAGAGLNVVFCIGEKERDERGDYLGFIEKEIKEGLAGFSREKLGRLLIAYEPIWAIGRAGDEAASSDLLHQMKIFILKILKSLYGERGMEVPIIYGGASAPENARELLSEGEVRGLLVGHQSLIPENFIEIIKIADSLK</sequence>
<keyword evidence="2 3" id="KW-0413">Isomerase</keyword>
<proteinExistence type="inferred from homology"/>
<organism evidence="4 5">
    <name type="scientific">Candidatus Campbellbacteria bacterium CG22_combo_CG10-13_8_21_14_all_43_18</name>
    <dbReference type="NCBI Taxonomy" id="1974530"/>
    <lineage>
        <taxon>Bacteria</taxon>
        <taxon>Candidatus Campbelliibacteriota</taxon>
    </lineage>
</organism>
<evidence type="ECO:0000256" key="1">
    <source>
        <dbReference type="ARBA" id="ARBA00007422"/>
    </source>
</evidence>
<evidence type="ECO:0000256" key="2">
    <source>
        <dbReference type="ARBA" id="ARBA00023235"/>
    </source>
</evidence>
<dbReference type="GO" id="GO:0006096">
    <property type="term" value="P:glycolytic process"/>
    <property type="evidence" value="ECO:0007669"/>
    <property type="project" value="UniProtKB-UniPathway"/>
</dbReference>
<reference evidence="4 5" key="1">
    <citation type="submission" date="2017-09" db="EMBL/GenBank/DDBJ databases">
        <title>Depth-based differentiation of microbial function through sediment-hosted aquifers and enrichment of novel symbionts in the deep terrestrial subsurface.</title>
        <authorList>
            <person name="Probst A.J."/>
            <person name="Ladd B."/>
            <person name="Jarett J.K."/>
            <person name="Geller-Mcgrath D.E."/>
            <person name="Sieber C.M."/>
            <person name="Emerson J.B."/>
            <person name="Anantharaman K."/>
            <person name="Thomas B.C."/>
            <person name="Malmstrom R."/>
            <person name="Stieglmeier M."/>
            <person name="Klingl A."/>
            <person name="Woyke T."/>
            <person name="Ryan C.M."/>
            <person name="Banfield J.F."/>
        </authorList>
    </citation>
    <scope>NUCLEOTIDE SEQUENCE [LARGE SCALE GENOMIC DNA]</scope>
    <source>
        <strain evidence="4">CG22_combo_CG10-13_8_21_14_all_43_18</strain>
    </source>
</reference>
<evidence type="ECO:0000256" key="3">
    <source>
        <dbReference type="RuleBase" id="RU363013"/>
    </source>
</evidence>
<dbReference type="GO" id="GO:0006094">
    <property type="term" value="P:gluconeogenesis"/>
    <property type="evidence" value="ECO:0007669"/>
    <property type="project" value="UniProtKB-UniPathway"/>
</dbReference>
<dbReference type="GO" id="GO:0004807">
    <property type="term" value="F:triose-phosphate isomerase activity"/>
    <property type="evidence" value="ECO:0007669"/>
    <property type="project" value="UniProtKB-EC"/>
</dbReference>
<comment type="pathway">
    <text evidence="3">Carbohydrate biosynthesis; gluconeogenesis.</text>
</comment>
<comment type="caution">
    <text evidence="4">The sequence shown here is derived from an EMBL/GenBank/DDBJ whole genome shotgun (WGS) entry which is preliminary data.</text>
</comment>
<dbReference type="AlphaFoldDB" id="A0A2H0DX90"/>
<dbReference type="UniPathway" id="UPA00109">
    <property type="reaction ID" value="UER00189"/>
</dbReference>
<comment type="similarity">
    <text evidence="1 3">Belongs to the triosephosphate isomerase family.</text>
</comment>
<dbReference type="GO" id="GO:0046166">
    <property type="term" value="P:glyceraldehyde-3-phosphate biosynthetic process"/>
    <property type="evidence" value="ECO:0007669"/>
    <property type="project" value="TreeGrafter"/>
</dbReference>
<dbReference type="InterPro" id="IPR035990">
    <property type="entry name" value="TIM_sf"/>
</dbReference>
<name>A0A2H0DX90_9BACT</name>
<dbReference type="EMBL" id="PCTS01000024">
    <property type="protein sequence ID" value="PIP86488.1"/>
    <property type="molecule type" value="Genomic_DNA"/>
</dbReference>
<protein>
    <recommendedName>
        <fullName evidence="3">Triosephosphate isomerase</fullName>
        <ecNumber evidence="3">5.3.1.1</ecNumber>
    </recommendedName>
</protein>
<keyword evidence="3" id="KW-0324">Glycolysis</keyword>
<dbReference type="EC" id="5.3.1.1" evidence="3"/>
<dbReference type="Gene3D" id="3.20.20.70">
    <property type="entry name" value="Aldolase class I"/>
    <property type="match status" value="1"/>
</dbReference>
<evidence type="ECO:0000313" key="5">
    <source>
        <dbReference type="Proteomes" id="UP000231276"/>
    </source>
</evidence>
<keyword evidence="3" id="KW-0312">Gluconeogenesis</keyword>
<dbReference type="UniPathway" id="UPA00138"/>
<dbReference type="PANTHER" id="PTHR21139:SF42">
    <property type="entry name" value="TRIOSEPHOSPHATE ISOMERASE"/>
    <property type="match status" value="1"/>
</dbReference>
<dbReference type="InterPro" id="IPR013785">
    <property type="entry name" value="Aldolase_TIM"/>
</dbReference>
<dbReference type="PANTHER" id="PTHR21139">
    <property type="entry name" value="TRIOSEPHOSPHATE ISOMERASE"/>
    <property type="match status" value="1"/>
</dbReference>
<comment type="pathway">
    <text evidence="3">Carbohydrate degradation; glycolysis; D-glyceraldehyde 3-phosphate from glycerone phosphate: step 1/1.</text>
</comment>
<dbReference type="Pfam" id="PF00121">
    <property type="entry name" value="TIM"/>
    <property type="match status" value="1"/>
</dbReference>
<accession>A0A2H0DX90</accession>
<comment type="subunit">
    <text evidence="3">Homodimer.</text>
</comment>
<dbReference type="SUPFAM" id="SSF51351">
    <property type="entry name" value="Triosephosphate isomerase (TIM)"/>
    <property type="match status" value="1"/>
</dbReference>
<comment type="subcellular location">
    <subcellularLocation>
        <location evidence="3">Cytoplasm</location>
    </subcellularLocation>
</comment>
<comment type="catalytic activity">
    <reaction evidence="3">
        <text>D-glyceraldehyde 3-phosphate = dihydroxyacetone phosphate</text>
        <dbReference type="Rhea" id="RHEA:18585"/>
        <dbReference type="ChEBI" id="CHEBI:57642"/>
        <dbReference type="ChEBI" id="CHEBI:59776"/>
        <dbReference type="EC" id="5.3.1.1"/>
    </reaction>
</comment>
<keyword evidence="3" id="KW-0963">Cytoplasm</keyword>
<dbReference type="InterPro" id="IPR000652">
    <property type="entry name" value="Triosephosphate_isomerase"/>
</dbReference>
<evidence type="ECO:0000313" key="4">
    <source>
        <dbReference type="EMBL" id="PIP86488.1"/>
    </source>
</evidence>